<comment type="subcellular location">
    <subcellularLocation>
        <location evidence="1">Cytoplasmic vesicle</location>
        <location evidence="1">Clathrin-coated vesicle</location>
    </subcellularLocation>
    <subcellularLocation>
        <location evidence="2">Golgi apparatus</location>
    </subcellularLocation>
</comment>
<dbReference type="AlphaFoldDB" id="A0A835VC49"/>
<evidence type="ECO:0000259" key="5">
    <source>
        <dbReference type="PROSITE" id="PS50942"/>
    </source>
</evidence>
<dbReference type="InterPro" id="IPR011417">
    <property type="entry name" value="ANTH_dom"/>
</dbReference>
<evidence type="ECO:0000256" key="1">
    <source>
        <dbReference type="ARBA" id="ARBA00004132"/>
    </source>
</evidence>
<dbReference type="PROSITE" id="PS50942">
    <property type="entry name" value="ENTH"/>
    <property type="match status" value="1"/>
</dbReference>
<gene>
    <name evidence="6" type="ORF">HPP92_004928</name>
</gene>
<keyword evidence="3" id="KW-0333">Golgi apparatus</keyword>
<dbReference type="GO" id="GO:0005545">
    <property type="term" value="F:1-phosphatidylinositol binding"/>
    <property type="evidence" value="ECO:0007669"/>
    <property type="project" value="TreeGrafter"/>
</dbReference>
<dbReference type="Proteomes" id="UP000636800">
    <property type="component" value="Chromosome 2"/>
</dbReference>
<dbReference type="GO" id="GO:0032050">
    <property type="term" value="F:clathrin heavy chain binding"/>
    <property type="evidence" value="ECO:0007669"/>
    <property type="project" value="TreeGrafter"/>
</dbReference>
<dbReference type="EMBL" id="JADCNL010000002">
    <property type="protein sequence ID" value="KAG0491530.1"/>
    <property type="molecule type" value="Genomic_DNA"/>
</dbReference>
<name>A0A835VC49_VANPL</name>
<reference evidence="6 7" key="1">
    <citation type="journal article" date="2020" name="Nat. Food">
        <title>A phased Vanilla planifolia genome enables genetic improvement of flavour and production.</title>
        <authorList>
            <person name="Hasing T."/>
            <person name="Tang H."/>
            <person name="Brym M."/>
            <person name="Khazi F."/>
            <person name="Huang T."/>
            <person name="Chambers A.H."/>
        </authorList>
    </citation>
    <scope>NUCLEOTIDE SEQUENCE [LARGE SCALE GENOMIC DNA]</scope>
    <source>
        <tissue evidence="6">Leaf</tissue>
    </source>
</reference>
<comment type="caution">
    <text evidence="6">The sequence shown here is derived from an EMBL/GenBank/DDBJ whole genome shotgun (WGS) entry which is preliminary data.</text>
</comment>
<dbReference type="PANTHER" id="PTHR22951">
    <property type="entry name" value="CLATHRIN ASSEMBLY PROTEIN"/>
    <property type="match status" value="1"/>
</dbReference>
<dbReference type="OrthoDB" id="425211at2759"/>
<dbReference type="GO" id="GO:0005905">
    <property type="term" value="C:clathrin-coated pit"/>
    <property type="evidence" value="ECO:0007669"/>
    <property type="project" value="TreeGrafter"/>
</dbReference>
<dbReference type="InterPro" id="IPR008942">
    <property type="entry name" value="ENTH_VHS"/>
</dbReference>
<feature type="domain" description="ENTH" evidence="5">
    <location>
        <begin position="1"/>
        <end position="41"/>
    </location>
</feature>
<evidence type="ECO:0000313" key="7">
    <source>
        <dbReference type="Proteomes" id="UP000636800"/>
    </source>
</evidence>
<protein>
    <recommendedName>
        <fullName evidence="5">ENTH domain-containing protein</fullName>
    </recommendedName>
</protein>
<dbReference type="InterPro" id="IPR045192">
    <property type="entry name" value="AP180-like"/>
</dbReference>
<dbReference type="SUPFAM" id="SSF89009">
    <property type="entry name" value="GAT-like domain"/>
    <property type="match status" value="1"/>
</dbReference>
<keyword evidence="7" id="KW-1185">Reference proteome</keyword>
<evidence type="ECO:0000256" key="3">
    <source>
        <dbReference type="ARBA" id="ARBA00023034"/>
    </source>
</evidence>
<dbReference type="GO" id="GO:0006900">
    <property type="term" value="P:vesicle budding from membrane"/>
    <property type="evidence" value="ECO:0007669"/>
    <property type="project" value="TreeGrafter"/>
</dbReference>
<dbReference type="Gene3D" id="1.25.40.90">
    <property type="match status" value="1"/>
</dbReference>
<proteinExistence type="predicted"/>
<accession>A0A835VC49</accession>
<dbReference type="Pfam" id="PF07651">
    <property type="entry name" value="ANTH"/>
    <property type="match status" value="1"/>
</dbReference>
<evidence type="ECO:0000256" key="2">
    <source>
        <dbReference type="ARBA" id="ARBA00004555"/>
    </source>
</evidence>
<dbReference type="PANTHER" id="PTHR22951:SF12">
    <property type="entry name" value="OS05G0426100 PROTEIN"/>
    <property type="match status" value="1"/>
</dbReference>
<dbReference type="GO" id="GO:0048268">
    <property type="term" value="P:clathrin coat assembly"/>
    <property type="evidence" value="ECO:0007669"/>
    <property type="project" value="InterPro"/>
</dbReference>
<dbReference type="GO" id="GO:0072583">
    <property type="term" value="P:clathrin-dependent endocytosis"/>
    <property type="evidence" value="ECO:0007669"/>
    <property type="project" value="InterPro"/>
</dbReference>
<sequence length="108" mass="12560">MADFRDRSCSDSSWDFSAFVRTYARYVDEKLNHRMRGKSRAIKWQTPAKLFEQDEEEDHCEVGTPSKASFKAATPARDMTTERLLDRAQLLQQLLERFLACRPTGMLP</sequence>
<evidence type="ECO:0000256" key="4">
    <source>
        <dbReference type="ARBA" id="ARBA00023329"/>
    </source>
</evidence>
<dbReference type="GO" id="GO:0000149">
    <property type="term" value="F:SNARE binding"/>
    <property type="evidence" value="ECO:0007669"/>
    <property type="project" value="TreeGrafter"/>
</dbReference>
<keyword evidence="4" id="KW-0968">Cytoplasmic vesicle</keyword>
<dbReference type="InterPro" id="IPR013809">
    <property type="entry name" value="ENTH"/>
</dbReference>
<evidence type="ECO:0000313" key="6">
    <source>
        <dbReference type="EMBL" id="KAG0491530.1"/>
    </source>
</evidence>
<dbReference type="GO" id="GO:0030136">
    <property type="term" value="C:clathrin-coated vesicle"/>
    <property type="evidence" value="ECO:0007669"/>
    <property type="project" value="UniProtKB-SubCell"/>
</dbReference>
<dbReference type="GO" id="GO:0005546">
    <property type="term" value="F:phosphatidylinositol-4,5-bisphosphate binding"/>
    <property type="evidence" value="ECO:0007669"/>
    <property type="project" value="TreeGrafter"/>
</dbReference>
<organism evidence="6 7">
    <name type="scientific">Vanilla planifolia</name>
    <name type="common">Vanilla</name>
    <dbReference type="NCBI Taxonomy" id="51239"/>
    <lineage>
        <taxon>Eukaryota</taxon>
        <taxon>Viridiplantae</taxon>
        <taxon>Streptophyta</taxon>
        <taxon>Embryophyta</taxon>
        <taxon>Tracheophyta</taxon>
        <taxon>Spermatophyta</taxon>
        <taxon>Magnoliopsida</taxon>
        <taxon>Liliopsida</taxon>
        <taxon>Asparagales</taxon>
        <taxon>Orchidaceae</taxon>
        <taxon>Vanilloideae</taxon>
        <taxon>Vanilleae</taxon>
        <taxon>Vanilla</taxon>
    </lineage>
</organism>
<dbReference type="GO" id="GO:0005794">
    <property type="term" value="C:Golgi apparatus"/>
    <property type="evidence" value="ECO:0007669"/>
    <property type="project" value="UniProtKB-SubCell"/>
</dbReference>